<dbReference type="PANTHER" id="PTHR43405:SF1">
    <property type="entry name" value="GLYCOSYL HYDROLASE DIGH"/>
    <property type="match status" value="1"/>
</dbReference>
<dbReference type="InterPro" id="IPR013783">
    <property type="entry name" value="Ig-like_fold"/>
</dbReference>
<reference evidence="4" key="1">
    <citation type="submission" date="2020-10" db="EMBL/GenBank/DDBJ databases">
        <authorList>
            <person name="Gilroy R."/>
        </authorList>
    </citation>
    <scope>NUCLEOTIDE SEQUENCE</scope>
    <source>
        <strain evidence="4">1383</strain>
    </source>
</reference>
<dbReference type="Proteomes" id="UP000824161">
    <property type="component" value="Unassembled WGS sequence"/>
</dbReference>
<name>A0A9D1KU62_9FLAO</name>
<sequence>MRWQIGKRAGWALALAVLCPWAGKAQPSDAPKYEMRAGWIASVANLDWPSKKGLPVAQQKAEYIAFLDTLVAMNANAVVMHIRPTADAFYPSDLEPWSQYLTGKQGQAPDPLYDPVAFMIAEAHKRGLEFHAWLNPYRVSQTADTAQFAPTHAFHQHRDWFVEYGGKWYFDPGIPQCREFANAMLLDLVKRYDVDAIHFDDYFYPYRVAAKDEQGKGYIVEFPDSLSWERYGKPFFKDRDAWRRQNVNLLIEEFSRTIRQTKPWVKFGISPFCVWRNASKDPRGSQTSVQQTNYDDLFADILLWMDRGWIDYVTPQMYYPTTHKSANYDKVLSWWSNLTQPDKFHLYCGLSMWNETPELQYEIARQREMPDKVQGTFFWSTRVFMQNKKGLNQVLQAGEYRYPALVPPMPWHDMTPPAAPKDLSADGKAHLVKLSWETAYSDNLMYYLVYRFAKGQAVDLEDPSAIVAKVLYDHDARKVYLDQQAAAGEYTYVVTALSRNNVESTPVETTVKVSKTKVTTINKKE</sequence>
<dbReference type="SUPFAM" id="SSF49265">
    <property type="entry name" value="Fibronectin type III"/>
    <property type="match status" value="1"/>
</dbReference>
<dbReference type="EMBL" id="DVLY01000058">
    <property type="protein sequence ID" value="HIT97700.1"/>
    <property type="molecule type" value="Genomic_DNA"/>
</dbReference>
<dbReference type="InterPro" id="IPR036116">
    <property type="entry name" value="FN3_sf"/>
</dbReference>
<dbReference type="InterPro" id="IPR052177">
    <property type="entry name" value="Divisome_Glycosyl_Hydrolase"/>
</dbReference>
<reference evidence="4" key="2">
    <citation type="journal article" date="2021" name="PeerJ">
        <title>Extensive microbial diversity within the chicken gut microbiome revealed by metagenomics and culture.</title>
        <authorList>
            <person name="Gilroy R."/>
            <person name="Ravi A."/>
            <person name="Getino M."/>
            <person name="Pursley I."/>
            <person name="Horton D.L."/>
            <person name="Alikhan N.F."/>
            <person name="Baker D."/>
            <person name="Gharbi K."/>
            <person name="Hall N."/>
            <person name="Watson M."/>
            <person name="Adriaenssens E.M."/>
            <person name="Foster-Nyarko E."/>
            <person name="Jarju S."/>
            <person name="Secka A."/>
            <person name="Antonio M."/>
            <person name="Oren A."/>
            <person name="Chaudhuri R.R."/>
            <person name="La Ragione R."/>
            <person name="Hildebrand F."/>
            <person name="Pallen M.J."/>
        </authorList>
    </citation>
    <scope>NUCLEOTIDE SEQUENCE</scope>
    <source>
        <strain evidence="4">1383</strain>
    </source>
</reference>
<feature type="domain" description="Glycosyl hydrolase-like 10" evidence="3">
    <location>
        <begin position="34"/>
        <end position="352"/>
    </location>
</feature>
<dbReference type="InterPro" id="IPR017853">
    <property type="entry name" value="GH"/>
</dbReference>
<dbReference type="Pfam" id="PF02638">
    <property type="entry name" value="GHL10"/>
    <property type="match status" value="1"/>
</dbReference>
<evidence type="ECO:0000313" key="5">
    <source>
        <dbReference type="Proteomes" id="UP000824161"/>
    </source>
</evidence>
<dbReference type="InterPro" id="IPR003790">
    <property type="entry name" value="GHL10"/>
</dbReference>
<evidence type="ECO:0000256" key="2">
    <source>
        <dbReference type="SAM" id="SignalP"/>
    </source>
</evidence>
<protein>
    <submittedName>
        <fullName evidence="4">Family 10 glycosylhydrolase</fullName>
    </submittedName>
</protein>
<organism evidence="4 5">
    <name type="scientific">Candidatus Merdimorpha stercoravium</name>
    <dbReference type="NCBI Taxonomy" id="2840863"/>
    <lineage>
        <taxon>Bacteria</taxon>
        <taxon>Pseudomonadati</taxon>
        <taxon>Bacteroidota</taxon>
        <taxon>Flavobacteriia</taxon>
        <taxon>Flavobacteriales</taxon>
        <taxon>Candidatus Merdimorpha</taxon>
    </lineage>
</organism>
<dbReference type="PANTHER" id="PTHR43405">
    <property type="entry name" value="GLYCOSYL HYDROLASE DIGH"/>
    <property type="match status" value="1"/>
</dbReference>
<evidence type="ECO:0000313" key="4">
    <source>
        <dbReference type="EMBL" id="HIT97700.1"/>
    </source>
</evidence>
<comment type="caution">
    <text evidence="4">The sequence shown here is derived from an EMBL/GenBank/DDBJ whole genome shotgun (WGS) entry which is preliminary data.</text>
</comment>
<feature type="signal peptide" evidence="2">
    <location>
        <begin position="1"/>
        <end position="25"/>
    </location>
</feature>
<dbReference type="Gene3D" id="3.20.20.80">
    <property type="entry name" value="Glycosidases"/>
    <property type="match status" value="1"/>
</dbReference>
<dbReference type="Gene3D" id="2.60.40.10">
    <property type="entry name" value="Immunoglobulins"/>
    <property type="match status" value="1"/>
</dbReference>
<dbReference type="AlphaFoldDB" id="A0A9D1KU62"/>
<gene>
    <name evidence="4" type="ORF">IAC44_02580</name>
</gene>
<feature type="chain" id="PRO_5039018769" evidence="2">
    <location>
        <begin position="26"/>
        <end position="525"/>
    </location>
</feature>
<proteinExistence type="predicted"/>
<dbReference type="SUPFAM" id="SSF51445">
    <property type="entry name" value="(Trans)glycosidases"/>
    <property type="match status" value="1"/>
</dbReference>
<accession>A0A9D1KU62</accession>
<evidence type="ECO:0000256" key="1">
    <source>
        <dbReference type="ARBA" id="ARBA00022729"/>
    </source>
</evidence>
<keyword evidence="1 2" id="KW-0732">Signal</keyword>
<evidence type="ECO:0000259" key="3">
    <source>
        <dbReference type="Pfam" id="PF02638"/>
    </source>
</evidence>